<evidence type="ECO:0000256" key="5">
    <source>
        <dbReference type="ARBA" id="ARBA00023001"/>
    </source>
</evidence>
<keyword evidence="7" id="KW-0326">Glycosidase</keyword>
<sequence>MKATKIPDMVVAQVGDPNADHACSERPEDMDTPRTSYFLTKQKPGSELAAEIAAALAASSIAFRATDASYSKILLKRAILDDLVWGAAWLYKATKMNGYWDFVKSNIQTANVSPFEFGWDAKVAGINVLVSEASGFIFHNFFLSCKF</sequence>
<dbReference type="InterPro" id="IPR001701">
    <property type="entry name" value="Glyco_hydro_9"/>
</dbReference>
<evidence type="ECO:0000256" key="2">
    <source>
        <dbReference type="ARBA" id="ARBA00007072"/>
    </source>
</evidence>
<comment type="similarity">
    <text evidence="2">Belongs to the glycosyl hydrolase 9 (cellulase E) family.</text>
</comment>
<feature type="domain" description="Glycoside hydrolase family 9" evidence="9">
    <location>
        <begin position="80"/>
        <end position="134"/>
    </location>
</feature>
<dbReference type="EMBL" id="CP144694">
    <property type="protein sequence ID" value="WVZ04411.1"/>
    <property type="molecule type" value="Genomic_DNA"/>
</dbReference>
<evidence type="ECO:0000256" key="1">
    <source>
        <dbReference type="ARBA" id="ARBA00000966"/>
    </source>
</evidence>
<dbReference type="Proteomes" id="UP001374535">
    <property type="component" value="Chromosome 7"/>
</dbReference>
<gene>
    <name evidence="10" type="ORF">V8G54_025217</name>
</gene>
<keyword evidence="5" id="KW-0136">Cellulose degradation</keyword>
<keyword evidence="8" id="KW-0624">Polysaccharide degradation</keyword>
<dbReference type="InterPro" id="IPR012341">
    <property type="entry name" value="6hp_glycosidase-like_sf"/>
</dbReference>
<dbReference type="Gene3D" id="1.50.10.10">
    <property type="match status" value="2"/>
</dbReference>
<evidence type="ECO:0000313" key="10">
    <source>
        <dbReference type="EMBL" id="WVZ04411.1"/>
    </source>
</evidence>
<evidence type="ECO:0000256" key="4">
    <source>
        <dbReference type="ARBA" id="ARBA00022801"/>
    </source>
</evidence>
<accession>A0AAQ3RU53</accession>
<organism evidence="10 11">
    <name type="scientific">Vigna mungo</name>
    <name type="common">Black gram</name>
    <name type="synonym">Phaseolus mungo</name>
    <dbReference type="NCBI Taxonomy" id="3915"/>
    <lineage>
        <taxon>Eukaryota</taxon>
        <taxon>Viridiplantae</taxon>
        <taxon>Streptophyta</taxon>
        <taxon>Embryophyta</taxon>
        <taxon>Tracheophyta</taxon>
        <taxon>Spermatophyta</taxon>
        <taxon>Magnoliopsida</taxon>
        <taxon>eudicotyledons</taxon>
        <taxon>Gunneridae</taxon>
        <taxon>Pentapetalae</taxon>
        <taxon>rosids</taxon>
        <taxon>fabids</taxon>
        <taxon>Fabales</taxon>
        <taxon>Fabaceae</taxon>
        <taxon>Papilionoideae</taxon>
        <taxon>50 kb inversion clade</taxon>
        <taxon>NPAAA clade</taxon>
        <taxon>indigoferoid/millettioid clade</taxon>
        <taxon>Phaseoleae</taxon>
        <taxon>Vigna</taxon>
    </lineage>
</organism>
<feature type="domain" description="Glycoside hydrolase family 9" evidence="9">
    <location>
        <begin position="1"/>
        <end position="78"/>
    </location>
</feature>
<reference evidence="10 11" key="1">
    <citation type="journal article" date="2023" name="Life. Sci Alliance">
        <title>Evolutionary insights into 3D genome organization and epigenetic landscape of Vigna mungo.</title>
        <authorList>
            <person name="Junaid A."/>
            <person name="Singh B."/>
            <person name="Bhatia S."/>
        </authorList>
    </citation>
    <scope>NUCLEOTIDE SEQUENCE [LARGE SCALE GENOMIC DNA]</scope>
    <source>
        <strain evidence="10">Urdbean</strain>
    </source>
</reference>
<evidence type="ECO:0000259" key="9">
    <source>
        <dbReference type="Pfam" id="PF00759"/>
    </source>
</evidence>
<dbReference type="InterPro" id="IPR008928">
    <property type="entry name" value="6-hairpin_glycosidase_sf"/>
</dbReference>
<comment type="catalytic activity">
    <reaction evidence="1">
        <text>Endohydrolysis of (1-&gt;4)-beta-D-glucosidic linkages in cellulose, lichenin and cereal beta-D-glucans.</text>
        <dbReference type="EC" id="3.2.1.4"/>
    </reaction>
</comment>
<dbReference type="GO" id="GO:0008810">
    <property type="term" value="F:cellulase activity"/>
    <property type="evidence" value="ECO:0007669"/>
    <property type="project" value="UniProtKB-EC"/>
</dbReference>
<evidence type="ECO:0000256" key="7">
    <source>
        <dbReference type="ARBA" id="ARBA00023295"/>
    </source>
</evidence>
<dbReference type="EC" id="3.2.1.4" evidence="3"/>
<keyword evidence="11" id="KW-1185">Reference proteome</keyword>
<dbReference type="AlphaFoldDB" id="A0AAQ3RU53"/>
<dbReference type="GO" id="GO:0030245">
    <property type="term" value="P:cellulose catabolic process"/>
    <property type="evidence" value="ECO:0007669"/>
    <property type="project" value="UniProtKB-KW"/>
</dbReference>
<evidence type="ECO:0000313" key="11">
    <source>
        <dbReference type="Proteomes" id="UP001374535"/>
    </source>
</evidence>
<proteinExistence type="inferred from homology"/>
<evidence type="ECO:0000256" key="8">
    <source>
        <dbReference type="ARBA" id="ARBA00023326"/>
    </source>
</evidence>
<name>A0AAQ3RU53_VIGMU</name>
<evidence type="ECO:0000256" key="3">
    <source>
        <dbReference type="ARBA" id="ARBA00012601"/>
    </source>
</evidence>
<dbReference type="PANTHER" id="PTHR22298">
    <property type="entry name" value="ENDO-1,4-BETA-GLUCANASE"/>
    <property type="match status" value="1"/>
</dbReference>
<protein>
    <recommendedName>
        <fullName evidence="3">cellulase</fullName>
        <ecNumber evidence="3">3.2.1.4</ecNumber>
    </recommendedName>
</protein>
<dbReference type="Pfam" id="PF00759">
    <property type="entry name" value="Glyco_hydro_9"/>
    <property type="match status" value="2"/>
</dbReference>
<dbReference type="SUPFAM" id="SSF48208">
    <property type="entry name" value="Six-hairpin glycosidases"/>
    <property type="match status" value="1"/>
</dbReference>
<keyword evidence="4" id="KW-0378">Hydrolase</keyword>
<keyword evidence="6" id="KW-0119">Carbohydrate metabolism</keyword>
<evidence type="ECO:0000256" key="6">
    <source>
        <dbReference type="ARBA" id="ARBA00023277"/>
    </source>
</evidence>